<dbReference type="GO" id="GO:0000776">
    <property type="term" value="C:kinetochore"/>
    <property type="evidence" value="ECO:0007669"/>
    <property type="project" value="TreeGrafter"/>
</dbReference>
<keyword evidence="4" id="KW-0418">Kinase</keyword>
<dbReference type="Proteomes" id="UP001159428">
    <property type="component" value="Unassembled WGS sequence"/>
</dbReference>
<evidence type="ECO:0000259" key="8">
    <source>
        <dbReference type="PROSITE" id="PS50011"/>
    </source>
</evidence>
<dbReference type="PANTHER" id="PTHR22974">
    <property type="entry name" value="MIXED LINEAGE PROTEIN KINASE"/>
    <property type="match status" value="1"/>
</dbReference>
<feature type="compositionally biased region" description="Polar residues" evidence="7">
    <location>
        <begin position="245"/>
        <end position="266"/>
    </location>
</feature>
<reference evidence="9 10" key="1">
    <citation type="submission" date="2022-05" db="EMBL/GenBank/DDBJ databases">
        <authorList>
            <consortium name="Genoscope - CEA"/>
            <person name="William W."/>
        </authorList>
    </citation>
    <scope>NUCLEOTIDE SEQUENCE [LARGE SCALE GENOMIC DNA]</scope>
</reference>
<comment type="caution">
    <text evidence="9">The sequence shown here is derived from an EMBL/GenBank/DDBJ whole genome shotgun (WGS) entry which is preliminary data.</text>
</comment>
<dbReference type="PROSITE" id="PS00108">
    <property type="entry name" value="PROTEIN_KINASE_ST"/>
    <property type="match status" value="1"/>
</dbReference>
<feature type="compositionally biased region" description="Basic and acidic residues" evidence="7">
    <location>
        <begin position="937"/>
        <end position="965"/>
    </location>
</feature>
<dbReference type="PROSITE" id="PS50011">
    <property type="entry name" value="PROTEIN_KINASE_DOM"/>
    <property type="match status" value="1"/>
</dbReference>
<organism evidence="9 10">
    <name type="scientific">Pocillopora meandrina</name>
    <dbReference type="NCBI Taxonomy" id="46732"/>
    <lineage>
        <taxon>Eukaryota</taxon>
        <taxon>Metazoa</taxon>
        <taxon>Cnidaria</taxon>
        <taxon>Anthozoa</taxon>
        <taxon>Hexacorallia</taxon>
        <taxon>Scleractinia</taxon>
        <taxon>Astrocoeniina</taxon>
        <taxon>Pocilloporidae</taxon>
        <taxon>Pocillopora</taxon>
    </lineage>
</organism>
<evidence type="ECO:0000256" key="5">
    <source>
        <dbReference type="ARBA" id="ARBA00022840"/>
    </source>
</evidence>
<dbReference type="InterPro" id="IPR017441">
    <property type="entry name" value="Protein_kinase_ATP_BS"/>
</dbReference>
<dbReference type="CDD" id="cd14131">
    <property type="entry name" value="PKc_Mps1"/>
    <property type="match status" value="1"/>
</dbReference>
<feature type="region of interest" description="Disordered" evidence="7">
    <location>
        <begin position="355"/>
        <end position="390"/>
    </location>
</feature>
<protein>
    <recommendedName>
        <fullName evidence="8">Protein kinase domain-containing protein</fullName>
    </recommendedName>
</protein>
<dbReference type="GO" id="GO:0005524">
    <property type="term" value="F:ATP binding"/>
    <property type="evidence" value="ECO:0007669"/>
    <property type="project" value="UniProtKB-UniRule"/>
</dbReference>
<proteinExistence type="predicted"/>
<dbReference type="Gene3D" id="1.10.510.10">
    <property type="entry name" value="Transferase(Phosphotransferase) domain 1"/>
    <property type="match status" value="1"/>
</dbReference>
<feature type="compositionally biased region" description="Polar residues" evidence="7">
    <location>
        <begin position="366"/>
        <end position="388"/>
    </location>
</feature>
<keyword evidence="10" id="KW-1185">Reference proteome</keyword>
<evidence type="ECO:0000313" key="10">
    <source>
        <dbReference type="Proteomes" id="UP001159428"/>
    </source>
</evidence>
<evidence type="ECO:0000256" key="3">
    <source>
        <dbReference type="ARBA" id="ARBA00022741"/>
    </source>
</evidence>
<keyword evidence="2" id="KW-0808">Transferase</keyword>
<dbReference type="GO" id="GO:0007094">
    <property type="term" value="P:mitotic spindle assembly checkpoint signaling"/>
    <property type="evidence" value="ECO:0007669"/>
    <property type="project" value="TreeGrafter"/>
</dbReference>
<feature type="region of interest" description="Disordered" evidence="7">
    <location>
        <begin position="420"/>
        <end position="450"/>
    </location>
</feature>
<dbReference type="Gene3D" id="1.25.40.10">
    <property type="entry name" value="Tetratricopeptide repeat domain"/>
    <property type="match status" value="1"/>
</dbReference>
<keyword evidence="1" id="KW-0723">Serine/threonine-protein kinase</keyword>
<dbReference type="Pfam" id="PF00069">
    <property type="entry name" value="Pkinase"/>
    <property type="match status" value="1"/>
</dbReference>
<feature type="binding site" evidence="6">
    <location>
        <position position="581"/>
    </location>
    <ligand>
        <name>ATP</name>
        <dbReference type="ChEBI" id="CHEBI:30616"/>
    </ligand>
</feature>
<evidence type="ECO:0000256" key="2">
    <source>
        <dbReference type="ARBA" id="ARBA00022679"/>
    </source>
</evidence>
<keyword evidence="5 6" id="KW-0067">ATP-binding</keyword>
<dbReference type="FunFam" id="1.10.510.10:FF:000224">
    <property type="entry name" value="serine/threonine-protein kinase mph1 isoform X1"/>
    <property type="match status" value="1"/>
</dbReference>
<dbReference type="PANTHER" id="PTHR22974:SF21">
    <property type="entry name" value="DUAL SPECIFICITY PROTEIN KINASE TTK"/>
    <property type="match status" value="1"/>
</dbReference>
<dbReference type="GO" id="GO:0005634">
    <property type="term" value="C:nucleus"/>
    <property type="evidence" value="ECO:0007669"/>
    <property type="project" value="TreeGrafter"/>
</dbReference>
<dbReference type="GO" id="GO:0033316">
    <property type="term" value="P:meiotic spindle assembly checkpoint signaling"/>
    <property type="evidence" value="ECO:0007669"/>
    <property type="project" value="TreeGrafter"/>
</dbReference>
<dbReference type="PROSITE" id="PS00107">
    <property type="entry name" value="PROTEIN_KINASE_ATP"/>
    <property type="match status" value="1"/>
</dbReference>
<dbReference type="GO" id="GO:0098813">
    <property type="term" value="P:nuclear chromosome segregation"/>
    <property type="evidence" value="ECO:0007669"/>
    <property type="project" value="UniProtKB-ARBA"/>
</dbReference>
<evidence type="ECO:0000256" key="4">
    <source>
        <dbReference type="ARBA" id="ARBA00022777"/>
    </source>
</evidence>
<dbReference type="FunFam" id="3.30.200.20:FF:000131">
    <property type="entry name" value="Dual specificity protein kinase TTK"/>
    <property type="match status" value="1"/>
</dbReference>
<dbReference type="SUPFAM" id="SSF56112">
    <property type="entry name" value="Protein kinase-like (PK-like)"/>
    <property type="match status" value="1"/>
</dbReference>
<dbReference type="GO" id="GO:0004674">
    <property type="term" value="F:protein serine/threonine kinase activity"/>
    <property type="evidence" value="ECO:0007669"/>
    <property type="project" value="UniProtKB-KW"/>
</dbReference>
<feature type="domain" description="Protein kinase" evidence="8">
    <location>
        <begin position="554"/>
        <end position="826"/>
    </location>
</feature>
<keyword evidence="3 6" id="KW-0547">Nucleotide-binding</keyword>
<feature type="region of interest" description="Disordered" evidence="7">
    <location>
        <begin position="923"/>
        <end position="989"/>
    </location>
</feature>
<dbReference type="InterPro" id="IPR027084">
    <property type="entry name" value="Mps1_cat"/>
</dbReference>
<dbReference type="InterPro" id="IPR000719">
    <property type="entry name" value="Prot_kinase_dom"/>
</dbReference>
<feature type="region of interest" description="Disordered" evidence="7">
    <location>
        <begin position="229"/>
        <end position="278"/>
    </location>
</feature>
<evidence type="ECO:0000256" key="6">
    <source>
        <dbReference type="PROSITE-ProRule" id="PRU10141"/>
    </source>
</evidence>
<accession>A0AAU9VXY4</accession>
<dbReference type="InterPro" id="IPR011990">
    <property type="entry name" value="TPR-like_helical_dom_sf"/>
</dbReference>
<sequence length="989" mass="109478">MMDAETTAIQKIKSNGNRPEDWLEFLAPRQSRLAADLTDENCRHLLYLYERAVSQIPAEENKKNISYARILVNFAKLQMKISEDDARSSFQLARNNAKHFAIVFVAWAQFELLTGNRSKCRSLLRKGKDSGAEPKELLLKAYDNFVAGRKVLLEESEELTGFTHYRANQKSSESSVDMSPLSTGDESSTCSSTQLTDAGTAKVSDNTSAVISFKLPSVLESCGKKPLSFRKSNSSSSSDEADSIPFQSSTYRQRGSMSTQKPSVKSTPDFKSGTDSLAGCMNLSVRRPKARRGGGGLGINFGLPMRVKRPLPALSEPGDELNGITELDCTVEVPQQNCELEAAPSNQIHGFHLARSSVHSASSSSQKDTGGEQNLPSACGSQKETSGELSEDCFRNNTVETQGIFAPQALENLPYNKQPAGSYSFTTNPQPAMLNNSSSQRQGDVSNSGHQPVLLHQIPTLQGLSSESNQGINSSVTIRHQSTNSVAQSTVTSGSLSQHSTARVNHSGPLRSMPGQLLGASHASGYPQEMQFSRPAAVPVQSSQETIMVKGKVYQRLGTIGKGGSSKVFQAFDGKRICAIKYVNLEEADDFIVRSYINEVQLLERLQGNDNIIKLFDWELSQERSSLILVMECGSIDLAGFLRKNRTKITESELQVFWRQMLEAVHVIHEARIIHRDLKPANFLLVEGRLKLIDFGIANSLQGDKTSVELETQVGTLNFMSPEAFQDISHAPRFDSAGNAKPRMKIGRASDVWSLGCILHMMVYGRTPFQHITNHIIKLQCIMDPSHVIEFPEIKDKNLLDVMKGCLLRNPKERYTIPQLLAHSYINPPSHDPPVEIEDEDKMFHVLMEFAKADVNSPRSVRALSKTFYKQLLTGKKVSLSSAAPRPSVPVNSQMELPPRQVLEPVNRKPLVGIDVKALNQAQRALKPPHASGSAKYMKENDRDQDKENPDLNGLLKHELLEKYKNAHPRNTSEFSFEQTWNTTYENPG</sequence>
<name>A0AAU9VXY4_9CNID</name>
<dbReference type="GO" id="GO:0034501">
    <property type="term" value="P:protein localization to kinetochore"/>
    <property type="evidence" value="ECO:0007669"/>
    <property type="project" value="TreeGrafter"/>
</dbReference>
<evidence type="ECO:0000313" key="9">
    <source>
        <dbReference type="EMBL" id="CAH3037588.1"/>
    </source>
</evidence>
<gene>
    <name evidence="9" type="ORF">PMEA_00022200</name>
</gene>
<dbReference type="InterPro" id="IPR011009">
    <property type="entry name" value="Kinase-like_dom_sf"/>
</dbReference>
<feature type="compositionally biased region" description="Polar residues" evidence="7">
    <location>
        <begin position="969"/>
        <end position="989"/>
    </location>
</feature>
<feature type="region of interest" description="Disordered" evidence="7">
    <location>
        <begin position="169"/>
        <end position="198"/>
    </location>
</feature>
<dbReference type="SMART" id="SM00220">
    <property type="entry name" value="S_TKc"/>
    <property type="match status" value="1"/>
</dbReference>
<dbReference type="GO" id="GO:0004712">
    <property type="term" value="F:protein serine/threonine/tyrosine kinase activity"/>
    <property type="evidence" value="ECO:0007669"/>
    <property type="project" value="TreeGrafter"/>
</dbReference>
<dbReference type="AlphaFoldDB" id="A0AAU9VXY4"/>
<evidence type="ECO:0000256" key="1">
    <source>
        <dbReference type="ARBA" id="ARBA00022527"/>
    </source>
</evidence>
<evidence type="ECO:0000256" key="7">
    <source>
        <dbReference type="SAM" id="MobiDB-lite"/>
    </source>
</evidence>
<feature type="compositionally biased region" description="Low complexity" evidence="7">
    <location>
        <begin position="356"/>
        <end position="365"/>
    </location>
</feature>
<dbReference type="InterPro" id="IPR008271">
    <property type="entry name" value="Ser/Thr_kinase_AS"/>
</dbReference>
<dbReference type="EMBL" id="CALNXJ010000004">
    <property type="protein sequence ID" value="CAH3037588.1"/>
    <property type="molecule type" value="Genomic_DNA"/>
</dbReference>
<dbReference type="Gene3D" id="3.30.200.20">
    <property type="entry name" value="Phosphorylase Kinase, domain 1"/>
    <property type="match status" value="1"/>
</dbReference>